<evidence type="ECO:0000256" key="5">
    <source>
        <dbReference type="ARBA" id="ARBA00022989"/>
    </source>
</evidence>
<feature type="transmembrane region" description="Helical" evidence="12">
    <location>
        <begin position="32"/>
        <end position="55"/>
    </location>
</feature>
<organism evidence="13">
    <name type="scientific">Agrobacterium albertimagni</name>
    <dbReference type="NCBI Taxonomy" id="147266"/>
    <lineage>
        <taxon>Bacteria</taxon>
        <taxon>Pseudomonadati</taxon>
        <taxon>Pseudomonadota</taxon>
        <taxon>Alphaproteobacteria</taxon>
        <taxon>Hyphomicrobiales</taxon>
        <taxon>Rhizobiaceae</taxon>
        <taxon>Rhizobium/Agrobacterium group</taxon>
        <taxon>Agrobacterium</taxon>
    </lineage>
</organism>
<gene>
    <name evidence="12 13" type="primary">crcB</name>
    <name evidence="12" type="synonym">fluC</name>
    <name evidence="13" type="ORF">ENP70_08865</name>
</gene>
<comment type="caution">
    <text evidence="13">The sequence shown here is derived from an EMBL/GenBank/DDBJ whole genome shotgun (WGS) entry which is preliminary data.</text>
</comment>
<comment type="function">
    <text evidence="12">Fluoride-specific ion channel. Important for reducing fluoride concentration in the cell, thus reducing its toxicity.</text>
</comment>
<protein>
    <recommendedName>
        <fullName evidence="12">Fluoride-specific ion channel FluC</fullName>
    </recommendedName>
</protein>
<keyword evidence="7 12" id="KW-0406">Ion transport</keyword>
<evidence type="ECO:0000256" key="12">
    <source>
        <dbReference type="HAMAP-Rule" id="MF_00454"/>
    </source>
</evidence>
<sequence length="125" mass="13180">MFNILLVAVGGAIGSVARYLTALAMTRLLGPAFPWGTITVNIVGSFAIGLLTELVARKFSAPMEMRLLLVVGFLGGFTTFSSFSLDTMALVERGPVWIAFSYVLASVLLSLTAAFGGLALGRSLF</sequence>
<keyword evidence="4 12" id="KW-0812">Transmembrane</keyword>
<evidence type="ECO:0000256" key="3">
    <source>
        <dbReference type="ARBA" id="ARBA00022519"/>
    </source>
</evidence>
<dbReference type="NCBIfam" id="TIGR00494">
    <property type="entry name" value="crcB"/>
    <property type="match status" value="1"/>
</dbReference>
<evidence type="ECO:0000256" key="10">
    <source>
        <dbReference type="ARBA" id="ARBA00035120"/>
    </source>
</evidence>
<evidence type="ECO:0000256" key="9">
    <source>
        <dbReference type="ARBA" id="ARBA00023303"/>
    </source>
</evidence>
<dbReference type="EMBL" id="DSKI01000459">
    <property type="protein sequence ID" value="HEB43792.1"/>
    <property type="molecule type" value="Genomic_DNA"/>
</dbReference>
<keyword evidence="5 12" id="KW-1133">Transmembrane helix</keyword>
<feature type="binding site" evidence="12">
    <location>
        <position position="78"/>
    </location>
    <ligand>
        <name>Na(+)</name>
        <dbReference type="ChEBI" id="CHEBI:29101"/>
        <note>structural</note>
    </ligand>
</feature>
<proteinExistence type="inferred from homology"/>
<evidence type="ECO:0000256" key="4">
    <source>
        <dbReference type="ARBA" id="ARBA00022692"/>
    </source>
</evidence>
<feature type="transmembrane region" description="Helical" evidence="12">
    <location>
        <begin position="97"/>
        <end position="120"/>
    </location>
</feature>
<comment type="catalytic activity">
    <reaction evidence="11">
        <text>fluoride(in) = fluoride(out)</text>
        <dbReference type="Rhea" id="RHEA:76159"/>
        <dbReference type="ChEBI" id="CHEBI:17051"/>
    </reaction>
    <physiologicalReaction direction="left-to-right" evidence="11">
        <dbReference type="Rhea" id="RHEA:76160"/>
    </physiologicalReaction>
</comment>
<comment type="similarity">
    <text evidence="10 12">Belongs to the fluoride channel Fluc/FEX (TC 1.A.43) family.</text>
</comment>
<dbReference type="PANTHER" id="PTHR28259">
    <property type="entry name" value="FLUORIDE EXPORT PROTEIN 1-RELATED"/>
    <property type="match status" value="1"/>
</dbReference>
<keyword evidence="9 12" id="KW-0407">Ion channel</keyword>
<dbReference type="GO" id="GO:0062054">
    <property type="term" value="F:fluoride channel activity"/>
    <property type="evidence" value="ECO:0007669"/>
    <property type="project" value="UniProtKB-UniRule"/>
</dbReference>
<dbReference type="HAMAP" id="MF_00454">
    <property type="entry name" value="FluC"/>
    <property type="match status" value="1"/>
</dbReference>
<evidence type="ECO:0000256" key="11">
    <source>
        <dbReference type="ARBA" id="ARBA00035585"/>
    </source>
</evidence>
<comment type="subcellular location">
    <subcellularLocation>
        <location evidence="1 12">Cell membrane</location>
        <topology evidence="1 12">Multi-pass membrane protein</topology>
    </subcellularLocation>
</comment>
<evidence type="ECO:0000256" key="2">
    <source>
        <dbReference type="ARBA" id="ARBA00022475"/>
    </source>
</evidence>
<evidence type="ECO:0000256" key="6">
    <source>
        <dbReference type="ARBA" id="ARBA00023053"/>
    </source>
</evidence>
<dbReference type="Pfam" id="PF02537">
    <property type="entry name" value="CRCB"/>
    <property type="match status" value="1"/>
</dbReference>
<evidence type="ECO:0000313" key="13">
    <source>
        <dbReference type="EMBL" id="HEB43792.1"/>
    </source>
</evidence>
<name>A0A7C1P8C1_9HYPH</name>
<keyword evidence="2 12" id="KW-1003">Cell membrane</keyword>
<reference evidence="13" key="1">
    <citation type="journal article" date="2020" name="mSystems">
        <title>Genome- and Community-Level Interaction Insights into Carbon Utilization and Element Cycling Functions of Hydrothermarchaeota in Hydrothermal Sediment.</title>
        <authorList>
            <person name="Zhou Z."/>
            <person name="Liu Y."/>
            <person name="Xu W."/>
            <person name="Pan J."/>
            <person name="Luo Z.H."/>
            <person name="Li M."/>
        </authorList>
    </citation>
    <scope>NUCLEOTIDE SEQUENCE [LARGE SCALE GENOMIC DNA]</scope>
    <source>
        <strain evidence="13">SpSt-243</strain>
    </source>
</reference>
<comment type="activity regulation">
    <text evidence="12">Na(+) is not transported, but it plays an essential structural role and its presence is essential for fluoride channel function.</text>
</comment>
<dbReference type="GO" id="GO:0005886">
    <property type="term" value="C:plasma membrane"/>
    <property type="evidence" value="ECO:0007669"/>
    <property type="project" value="UniProtKB-SubCell"/>
</dbReference>
<dbReference type="NCBIfam" id="NF010791">
    <property type="entry name" value="PRK14195.1"/>
    <property type="match status" value="1"/>
</dbReference>
<dbReference type="InterPro" id="IPR003691">
    <property type="entry name" value="FluC"/>
</dbReference>
<keyword evidence="6 12" id="KW-0915">Sodium</keyword>
<keyword evidence="8 12" id="KW-0472">Membrane</keyword>
<keyword evidence="3" id="KW-0997">Cell inner membrane</keyword>
<feature type="binding site" evidence="12">
    <location>
        <position position="75"/>
    </location>
    <ligand>
        <name>Na(+)</name>
        <dbReference type="ChEBI" id="CHEBI:29101"/>
        <note>structural</note>
    </ligand>
</feature>
<dbReference type="GO" id="GO:0046872">
    <property type="term" value="F:metal ion binding"/>
    <property type="evidence" value="ECO:0007669"/>
    <property type="project" value="UniProtKB-KW"/>
</dbReference>
<accession>A0A7C1P8C1</accession>
<dbReference type="AlphaFoldDB" id="A0A7C1P8C1"/>
<feature type="transmembrane region" description="Helical" evidence="12">
    <location>
        <begin position="67"/>
        <end position="85"/>
    </location>
</feature>
<evidence type="ECO:0000256" key="1">
    <source>
        <dbReference type="ARBA" id="ARBA00004651"/>
    </source>
</evidence>
<evidence type="ECO:0000256" key="7">
    <source>
        <dbReference type="ARBA" id="ARBA00023065"/>
    </source>
</evidence>
<keyword evidence="12" id="KW-0813">Transport</keyword>
<dbReference type="PANTHER" id="PTHR28259:SF1">
    <property type="entry name" value="FLUORIDE EXPORT PROTEIN 1-RELATED"/>
    <property type="match status" value="1"/>
</dbReference>
<evidence type="ECO:0000256" key="8">
    <source>
        <dbReference type="ARBA" id="ARBA00023136"/>
    </source>
</evidence>
<dbReference type="GO" id="GO:0140114">
    <property type="term" value="P:cellular detoxification of fluoride"/>
    <property type="evidence" value="ECO:0007669"/>
    <property type="project" value="UniProtKB-UniRule"/>
</dbReference>
<keyword evidence="12" id="KW-0479">Metal-binding</keyword>